<dbReference type="AlphaFoldDB" id="B8F9R7"/>
<dbReference type="EMBL" id="CP001322">
    <property type="protein sequence ID" value="ACL03013.1"/>
    <property type="molecule type" value="Genomic_DNA"/>
</dbReference>
<dbReference type="Proteomes" id="UP000000739">
    <property type="component" value="Chromosome"/>
</dbReference>
<gene>
    <name evidence="2" type="ordered locus">Dalk_1310</name>
</gene>
<organism evidence="2 3">
    <name type="scientific">Desulfatibacillum aliphaticivorans</name>
    <dbReference type="NCBI Taxonomy" id="218208"/>
    <lineage>
        <taxon>Bacteria</taxon>
        <taxon>Pseudomonadati</taxon>
        <taxon>Thermodesulfobacteriota</taxon>
        <taxon>Desulfobacteria</taxon>
        <taxon>Desulfobacterales</taxon>
        <taxon>Desulfatibacillaceae</taxon>
        <taxon>Desulfatibacillum</taxon>
    </lineage>
</organism>
<keyword evidence="3" id="KW-1185">Reference proteome</keyword>
<feature type="compositionally biased region" description="Polar residues" evidence="1">
    <location>
        <begin position="176"/>
        <end position="185"/>
    </location>
</feature>
<accession>B8F9R7</accession>
<dbReference type="KEGG" id="dal:Dalk_1310"/>
<proteinExistence type="predicted"/>
<reference evidence="2 3" key="1">
    <citation type="journal article" date="2012" name="Environ. Microbiol.">
        <title>The genome sequence of Desulfatibacillum alkenivorans AK-01: a blueprint for anaerobic alkane oxidation.</title>
        <authorList>
            <person name="Callaghan A.V."/>
            <person name="Morris B.E."/>
            <person name="Pereira I.A."/>
            <person name="McInerney M.J."/>
            <person name="Austin R.N."/>
            <person name="Groves J.T."/>
            <person name="Kukor J.J."/>
            <person name="Suflita J.M."/>
            <person name="Young L.Y."/>
            <person name="Zylstra G.J."/>
            <person name="Wawrik B."/>
        </authorList>
    </citation>
    <scope>NUCLEOTIDE SEQUENCE [LARGE SCALE GENOMIC DNA]</scope>
    <source>
        <strain evidence="2 3">AK-01</strain>
    </source>
</reference>
<evidence type="ECO:0000256" key="1">
    <source>
        <dbReference type="SAM" id="MobiDB-lite"/>
    </source>
</evidence>
<sequence length="200" mass="22530">MTNSNYTKPQVLIQRWFNSRTTNVGVSLTKGKTPKSKSTDYFAFINCVEIDQDSGQTTGNMISLKATFEDVCSFEHAIRLIVSGRKHLASRFRISSSPYTVEKGERKTLSIREEVLKDSEERFLILFFREGDSSEFKHVLDPTRALALADYLHFIAQNGLLLVMNEGVGFDKGPSKSLQHTSSTKQESDGKFNPDLFFGS</sequence>
<name>B8F9R7_DESAL</name>
<evidence type="ECO:0000313" key="3">
    <source>
        <dbReference type="Proteomes" id="UP000000739"/>
    </source>
</evidence>
<dbReference type="RefSeq" id="WP_012610448.1">
    <property type="nucleotide sequence ID" value="NC_011768.1"/>
</dbReference>
<feature type="region of interest" description="Disordered" evidence="1">
    <location>
        <begin position="173"/>
        <end position="200"/>
    </location>
</feature>
<evidence type="ECO:0000313" key="2">
    <source>
        <dbReference type="EMBL" id="ACL03013.1"/>
    </source>
</evidence>
<protein>
    <submittedName>
        <fullName evidence="2">Uncharacterized protein</fullName>
    </submittedName>
</protein>
<dbReference type="HOGENOM" id="CLU_1508254_0_0_7"/>